<sequence>MTAQRQEGNGSGRGARFRPGIALIGLLACLAGLVALACTPSAARAQTTERVIMNRYSGLAIEGYDPVAYFADGRAELGRPDFEASEAGAVWRFRNEGNRASFVAHPEIYGPQFGGYDPTGLARGVTYAGNPRFWAIAGQRLYLFGREENRDAFAADPAPILREAKARWPALEQTLAQ</sequence>
<dbReference type="Proteomes" id="UP000680805">
    <property type="component" value="Chromosome"/>
</dbReference>
<reference evidence="1" key="1">
    <citation type="submission" date="2021-06" db="EMBL/GenBank/DDBJ databases">
        <title>Bradyrhizobium sp. S2-11-2 Genome sequencing.</title>
        <authorList>
            <person name="Jin L."/>
        </authorList>
    </citation>
    <scope>NUCLEOTIDE SEQUENCE</scope>
    <source>
        <strain evidence="1">S2-11-2</strain>
    </source>
</reference>
<proteinExistence type="predicted"/>
<name>A0A975NSR5_9BRAD</name>
<dbReference type="PROSITE" id="PS51257">
    <property type="entry name" value="PROKAR_LIPOPROTEIN"/>
    <property type="match status" value="1"/>
</dbReference>
<evidence type="ECO:0000313" key="2">
    <source>
        <dbReference type="Proteomes" id="UP000680805"/>
    </source>
</evidence>
<dbReference type="KEGG" id="bsei:KMZ68_05990"/>
<evidence type="ECO:0008006" key="3">
    <source>
        <dbReference type="Google" id="ProtNLM"/>
    </source>
</evidence>
<accession>A0A975NSR5</accession>
<dbReference type="AlphaFoldDB" id="A0A975NSR5"/>
<dbReference type="RefSeq" id="WP_215614924.1">
    <property type="nucleotide sequence ID" value="NZ_CP076135.1"/>
</dbReference>
<gene>
    <name evidence="1" type="ORF">KMZ68_05990</name>
</gene>
<protein>
    <recommendedName>
        <fullName evidence="3">YHS domain-containing protein</fullName>
    </recommendedName>
</protein>
<dbReference type="NCBIfam" id="NF041384">
    <property type="entry name" value="YHS_seleno_dom"/>
    <property type="match status" value="1"/>
</dbReference>
<evidence type="ECO:0000313" key="1">
    <source>
        <dbReference type="EMBL" id="QWG19399.1"/>
    </source>
</evidence>
<dbReference type="EMBL" id="CP076135">
    <property type="protein sequence ID" value="QWG19399.1"/>
    <property type="molecule type" value="Genomic_DNA"/>
</dbReference>
<organism evidence="1 2">
    <name type="scientific">Bradyrhizobium sediminis</name>
    <dbReference type="NCBI Taxonomy" id="2840469"/>
    <lineage>
        <taxon>Bacteria</taxon>
        <taxon>Pseudomonadati</taxon>
        <taxon>Pseudomonadota</taxon>
        <taxon>Alphaproteobacteria</taxon>
        <taxon>Hyphomicrobiales</taxon>
        <taxon>Nitrobacteraceae</taxon>
        <taxon>Bradyrhizobium</taxon>
    </lineage>
</organism>